<feature type="domain" description="Helicase ATP-binding" evidence="2">
    <location>
        <begin position="31"/>
        <end position="176"/>
    </location>
</feature>
<dbReference type="EMBL" id="CADILN010000016">
    <property type="protein sequence ID" value="CAB4052637.1"/>
    <property type="molecule type" value="Genomic_DNA"/>
</dbReference>
<proteinExistence type="predicted"/>
<dbReference type="GeneID" id="27801548"/>
<evidence type="ECO:0000259" key="2">
    <source>
        <dbReference type="PROSITE" id="PS51192"/>
    </source>
</evidence>
<name>A0A6J5KGD1_9BURK</name>
<dbReference type="PROSITE" id="PS51194">
    <property type="entry name" value="HELICASE_CTER"/>
    <property type="match status" value="1"/>
</dbReference>
<evidence type="ECO:0000313" key="5">
    <source>
        <dbReference type="Proteomes" id="UP000494102"/>
    </source>
</evidence>
<feature type="domain" description="Helicase C-terminal" evidence="3">
    <location>
        <begin position="209"/>
        <end position="367"/>
    </location>
</feature>
<feature type="compositionally biased region" description="Polar residues" evidence="1">
    <location>
        <begin position="532"/>
        <end position="557"/>
    </location>
</feature>
<evidence type="ECO:0008006" key="6">
    <source>
        <dbReference type="Google" id="ProtNLM"/>
    </source>
</evidence>
<feature type="region of interest" description="Disordered" evidence="1">
    <location>
        <begin position="527"/>
        <end position="557"/>
    </location>
</feature>
<dbReference type="AlphaFoldDB" id="A0A6J5KGD1"/>
<evidence type="ECO:0000313" key="4">
    <source>
        <dbReference type="EMBL" id="CAB4052637.1"/>
    </source>
</evidence>
<dbReference type="InterPro" id="IPR027417">
    <property type="entry name" value="P-loop_NTPase"/>
</dbReference>
<dbReference type="PROSITE" id="PS51192">
    <property type="entry name" value="HELICASE_ATP_BIND_1"/>
    <property type="match status" value="1"/>
</dbReference>
<gene>
    <name evidence="4" type="ORF">LMG9964_06327</name>
</gene>
<dbReference type="GO" id="GO:0005829">
    <property type="term" value="C:cytosol"/>
    <property type="evidence" value="ECO:0007669"/>
    <property type="project" value="TreeGrafter"/>
</dbReference>
<protein>
    <recommendedName>
        <fullName evidence="6">Helicase ATP-binding domain-containing protein</fullName>
    </recommendedName>
</protein>
<accession>A0A6J5KGD1</accession>
<dbReference type="GO" id="GO:0003677">
    <property type="term" value="F:DNA binding"/>
    <property type="evidence" value="ECO:0007669"/>
    <property type="project" value="InterPro"/>
</dbReference>
<dbReference type="Pfam" id="PF00271">
    <property type="entry name" value="Helicase_C"/>
    <property type="match status" value="1"/>
</dbReference>
<dbReference type="Proteomes" id="UP000494102">
    <property type="component" value="Unassembled WGS sequence"/>
</dbReference>
<dbReference type="InterPro" id="IPR014001">
    <property type="entry name" value="Helicase_ATP-bd"/>
</dbReference>
<evidence type="ECO:0000259" key="3">
    <source>
        <dbReference type="PROSITE" id="PS51194"/>
    </source>
</evidence>
<dbReference type="GO" id="GO:0016787">
    <property type="term" value="F:hydrolase activity"/>
    <property type="evidence" value="ECO:0007669"/>
    <property type="project" value="InterPro"/>
</dbReference>
<dbReference type="SUPFAM" id="SSF52540">
    <property type="entry name" value="P-loop containing nucleoside triphosphate hydrolases"/>
    <property type="match status" value="1"/>
</dbReference>
<dbReference type="RefSeq" id="WP_015004457.1">
    <property type="nucleotide sequence ID" value="NZ_CADILN010000016.1"/>
</dbReference>
<dbReference type="GO" id="GO:0005524">
    <property type="term" value="F:ATP binding"/>
    <property type="evidence" value="ECO:0007669"/>
    <property type="project" value="InterPro"/>
</dbReference>
<dbReference type="Gene3D" id="3.40.50.300">
    <property type="entry name" value="P-loop containing nucleotide triphosphate hydrolases"/>
    <property type="match status" value="2"/>
</dbReference>
<dbReference type="SMART" id="SM00487">
    <property type="entry name" value="DEXDc"/>
    <property type="match status" value="1"/>
</dbReference>
<dbReference type="InterPro" id="IPR001650">
    <property type="entry name" value="Helicase_C-like"/>
</dbReference>
<reference evidence="4 5" key="1">
    <citation type="submission" date="2020-04" db="EMBL/GenBank/DDBJ databases">
        <authorList>
            <person name="De Canck E."/>
        </authorList>
    </citation>
    <scope>NUCLEOTIDE SEQUENCE [LARGE SCALE GENOMIC DNA]</scope>
    <source>
        <strain evidence="4 5">LMG 9964</strain>
    </source>
</reference>
<sequence>MRVKGFEVEQELWDALRHGQKESVATALGFLRKRETAKSCLISLPTGAGKTGVIAFLAHVATQRRVLVISHRRAVRDQLFNEINGRFFGKVAPGLRMRKKSVLHLSQPVLSPGIYVTTFQKLSGLPSDELEIVKSNVDLLIVDEGHSEPSPVWSQVARGLNAKKIVVTATPYRNDLFAFDIDPESSFVYTFSQAVRDQVLEDPTFERIDVDHLVQRVREVITVYPKAQCIVKCRRFGDIERYFDLFFQTFRTLAIHEQFAGRTSNEHRVSVPADLSDSDWEVIVHQHKLDEGVDIPRAKVLILTYDVGSGRELVQSIGRVVRKFEDYPSWVIETGSDANRSMWRNYREFDSYLASPAKRDAFLKSLDTAGLLKNYLDGFPEVSYFESSFRKKFDLHSIDVKASLKVPLASVCFIRKSEGFSLAAATDRLMWDATRDGELVDVRHDEYGMNVILAVCFKNSRFLDEHLFFEPSLEVTILREFDSFVAVFDSRSRDFTQTVDYKLGSAIDVNALLTLAARAHATRTKEAHAAAISTSSRRPERTSISGRNLENIGGSSQGNSSYALTTVKVDNIDEHGERQSSYYLGVGSGRVSDQMKRNFSLQELHHWMQDVAAVIQEPPENRSVLLGSYAKPINHQPTVPPVSAIVDLSGFDAPLHLQWGNRSTTVENTFIYAEYQDGFAFVDGFRELKFALQYDGDGRAVLSCNEDVGYVRDVINRAGEEADGLFVDMLNESSLKVLYPDGTSYFEGSFYQVTLPSGNGFELNQSKLSGTIIAVPELLNPELSEKEEAAVTVAEFGTNSIFSLIDKLKAVGDPNATFVDHGPFFSCIADLDLMLCTDMGTEPADFILSSPTKLVFVHVKCGTSGCRPQSPAGALAEVGSQAIKNIEMLTSANRNLKPGNWARMSSPWPTPLANPALCNRVRLMDRQYRHNDAQDEEIRNQALRQIWNVISDRRISPSVSKEIWMIVGNAFSRHHFEQQMRRGRQAASESLQAFQLVDSWQSTAANNDVALKIFVSS</sequence>
<dbReference type="InterPro" id="IPR050742">
    <property type="entry name" value="Helicase_Restrict-Modif_Enz"/>
</dbReference>
<organism evidence="4 5">
    <name type="scientific">Paraburkholderia phenoliruptrix</name>
    <dbReference type="NCBI Taxonomy" id="252970"/>
    <lineage>
        <taxon>Bacteria</taxon>
        <taxon>Pseudomonadati</taxon>
        <taxon>Pseudomonadota</taxon>
        <taxon>Betaproteobacteria</taxon>
        <taxon>Burkholderiales</taxon>
        <taxon>Burkholderiaceae</taxon>
        <taxon>Paraburkholderia</taxon>
    </lineage>
</organism>
<dbReference type="Pfam" id="PF04851">
    <property type="entry name" value="ResIII"/>
    <property type="match status" value="1"/>
</dbReference>
<evidence type="ECO:0000256" key="1">
    <source>
        <dbReference type="SAM" id="MobiDB-lite"/>
    </source>
</evidence>
<dbReference type="PANTHER" id="PTHR47396:SF1">
    <property type="entry name" value="ATP-DEPENDENT HELICASE IRC3-RELATED"/>
    <property type="match status" value="1"/>
</dbReference>
<dbReference type="PANTHER" id="PTHR47396">
    <property type="entry name" value="TYPE I RESTRICTION ENZYME ECOKI R PROTEIN"/>
    <property type="match status" value="1"/>
</dbReference>
<dbReference type="InterPro" id="IPR006935">
    <property type="entry name" value="Helicase/UvrB_N"/>
</dbReference>